<keyword evidence="3" id="KW-1185">Reference proteome</keyword>
<accession>A0A2T3L8K5</accession>
<protein>
    <submittedName>
        <fullName evidence="2">Uncharacterized protein</fullName>
    </submittedName>
</protein>
<sequence length="191" mass="21575">MSDDKSKKSKRKPYDNEKPKRSELRTVNVFNELAIRIKGMDVKRETFTNASDGGRDFVVSAKTDDAIQLTCDLTGANPEDLPDFSRLKTKGRGKLQVRIDVKSGKTFSADMADDHSEDTTKNARCAIHLLAFTNEDIVVTDEAKERMDEHREAHGKRGVYIDYADVNGLNRLKDRIATLPDPDDDNEEKKD</sequence>
<proteinExistence type="predicted"/>
<evidence type="ECO:0000256" key="1">
    <source>
        <dbReference type="SAM" id="MobiDB-lite"/>
    </source>
</evidence>
<evidence type="ECO:0000313" key="2">
    <source>
        <dbReference type="EMBL" id="PSV47327.1"/>
    </source>
</evidence>
<organism evidence="2 3">
    <name type="scientific">Photobacterium indicum</name>
    <dbReference type="NCBI Taxonomy" id="81447"/>
    <lineage>
        <taxon>Bacteria</taxon>
        <taxon>Pseudomonadati</taxon>
        <taxon>Pseudomonadota</taxon>
        <taxon>Gammaproteobacteria</taxon>
        <taxon>Vibrionales</taxon>
        <taxon>Vibrionaceae</taxon>
        <taxon>Photobacterium</taxon>
    </lineage>
</organism>
<feature type="region of interest" description="Disordered" evidence="1">
    <location>
        <begin position="1"/>
        <end position="23"/>
    </location>
</feature>
<dbReference type="EMBL" id="PYOC01000003">
    <property type="protein sequence ID" value="PSV47327.1"/>
    <property type="molecule type" value="Genomic_DNA"/>
</dbReference>
<dbReference type="AlphaFoldDB" id="A0A2T3L8K5"/>
<evidence type="ECO:0000313" key="3">
    <source>
        <dbReference type="Proteomes" id="UP000241803"/>
    </source>
</evidence>
<dbReference type="Proteomes" id="UP000241803">
    <property type="component" value="Unassembled WGS sequence"/>
</dbReference>
<dbReference type="RefSeq" id="WP_107253515.1">
    <property type="nucleotide sequence ID" value="NZ_PYOC01000003.1"/>
</dbReference>
<reference evidence="2 3" key="1">
    <citation type="submission" date="2018-03" db="EMBL/GenBank/DDBJ databases">
        <title>Whole genome sequencing of Histamine producing bacteria.</title>
        <authorList>
            <person name="Butler K."/>
        </authorList>
    </citation>
    <scope>NUCLEOTIDE SEQUENCE [LARGE SCALE GENOMIC DNA]</scope>
    <source>
        <strain evidence="2 3">ATCC 19614</strain>
    </source>
</reference>
<name>A0A2T3L8K5_9GAMM</name>
<comment type="caution">
    <text evidence="2">The sequence shown here is derived from an EMBL/GenBank/DDBJ whole genome shotgun (WGS) entry which is preliminary data.</text>
</comment>
<gene>
    <name evidence="2" type="ORF">C9J47_10635</name>
</gene>